<dbReference type="RefSeq" id="WP_028124451.1">
    <property type="nucleotide sequence ID" value="NZ_CP024964.1"/>
</dbReference>
<dbReference type="KEGG" id="eml:EMELA_v1c03260"/>
<keyword evidence="1" id="KW-0175">Coiled coil</keyword>
<evidence type="ECO:0000313" key="3">
    <source>
        <dbReference type="EMBL" id="ATZ17896.1"/>
    </source>
</evidence>
<name>A0A2K8NWH1_9MOLU</name>
<feature type="transmembrane region" description="Helical" evidence="2">
    <location>
        <begin position="213"/>
        <end position="234"/>
    </location>
</feature>
<gene>
    <name evidence="3" type="ORF">EMELA_v1c03260</name>
</gene>
<protein>
    <submittedName>
        <fullName evidence="3">Uncharacterized protein</fullName>
    </submittedName>
</protein>
<organism evidence="3 4">
    <name type="scientific">Mesoplasma melaleucae</name>
    <dbReference type="NCBI Taxonomy" id="81459"/>
    <lineage>
        <taxon>Bacteria</taxon>
        <taxon>Bacillati</taxon>
        <taxon>Mycoplasmatota</taxon>
        <taxon>Mollicutes</taxon>
        <taxon>Entomoplasmatales</taxon>
        <taxon>Entomoplasmataceae</taxon>
        <taxon>Mesoplasma</taxon>
    </lineage>
</organism>
<accession>A0A2K8NWH1</accession>
<keyword evidence="2" id="KW-0472">Membrane</keyword>
<dbReference type="AlphaFoldDB" id="A0A2K8NWH1"/>
<keyword evidence="4" id="KW-1185">Reference proteome</keyword>
<evidence type="ECO:0000256" key="1">
    <source>
        <dbReference type="SAM" id="Coils"/>
    </source>
</evidence>
<dbReference type="STRING" id="1408435.GCA_000685885_01206"/>
<reference evidence="3 4" key="1">
    <citation type="submission" date="2017-11" db="EMBL/GenBank/DDBJ databases">
        <title>Genome sequence of Entomoplasma melaleucae M1 (ATCC 49191).</title>
        <authorList>
            <person name="Lo W.-S."/>
            <person name="Gasparich G.E."/>
            <person name="Kuo C.-H."/>
        </authorList>
    </citation>
    <scope>NUCLEOTIDE SEQUENCE [LARGE SCALE GENOMIC DNA]</scope>
    <source>
        <strain evidence="3 4">M1</strain>
    </source>
</reference>
<keyword evidence="2" id="KW-1133">Transmembrane helix</keyword>
<evidence type="ECO:0000256" key="2">
    <source>
        <dbReference type="SAM" id="Phobius"/>
    </source>
</evidence>
<dbReference type="Proteomes" id="UP000231896">
    <property type="component" value="Chromosome"/>
</dbReference>
<proteinExistence type="predicted"/>
<dbReference type="OrthoDB" id="392022at2"/>
<sequence length="235" mass="27825">MDKQLSRSEIHKEHVEEINKKFSNNKANLSLNAFVISSLESLKRIDNDFFSKVEKILNQENDNVNFHLEHDPEIRHFNYEILSQLNDSLLELKKIQDYELTNNGQQNKNNEIVFNEKEYYRKELEDLLNELVEKNRNYLNKVNNSEAYKTDYAGEHGETLAKSFLSKDEKIAIHNETKKYKFNELSFKIKAKQREKMHDLSQSKKRFKINTKLFSIAFITFMVLGIIGLIIIFVI</sequence>
<keyword evidence="2" id="KW-0812">Transmembrane</keyword>
<feature type="coiled-coil region" evidence="1">
    <location>
        <begin position="117"/>
        <end position="144"/>
    </location>
</feature>
<evidence type="ECO:0000313" key="4">
    <source>
        <dbReference type="Proteomes" id="UP000231896"/>
    </source>
</evidence>
<dbReference type="EMBL" id="CP024964">
    <property type="protein sequence ID" value="ATZ17896.1"/>
    <property type="molecule type" value="Genomic_DNA"/>
</dbReference>